<dbReference type="InterPro" id="IPR052020">
    <property type="entry name" value="Cyclic_di-GMP/3'3'-cGAMP_PDE"/>
</dbReference>
<dbReference type="CDD" id="cd00077">
    <property type="entry name" value="HDc"/>
    <property type="match status" value="1"/>
</dbReference>
<sequence>MIENHLPDAPTVLFVDDEKNILASLRRLMHREDIEALTAASGPEGLELLQASPNIGLIVSDQRMPGMNGADFLARAREIRPDVHRIMLTGYSDLSATIDAINKGGAHRFITKPWDDADLLRAIREELKSYQLVKENERLGAIIGRQNEELKDWNKKLKARVLEQTAEIREKNASLRTKNLKLQEMFRDTIEALSRLIELRAKKLRDHSGNVTRLAVDMAEARGMTPQQVEVVRVAGLLHDIGEIGIPDELLNKPLSQCDPEELEVYMQHTIRGQATIDAISILRPAGLLIRHHHENFNGSGFPDGLQGSAIPQGARILALADFVDREINREHTSSVDKTLLKARELAGTKFDPELVPLLEKPLRKHYRHDNTKQGMVRKTLPPAELRIGMVLMQNLLSGTGLLLLKEGSVLDEKSIQAIGRYQKIDPIKGAVVVMVKGE</sequence>
<dbReference type="InterPro" id="IPR037522">
    <property type="entry name" value="HD_GYP_dom"/>
</dbReference>
<evidence type="ECO:0000313" key="4">
    <source>
        <dbReference type="EMBL" id="BCR03117.1"/>
    </source>
</evidence>
<dbReference type="RefSeq" id="WP_221250595.1">
    <property type="nucleotide sequence ID" value="NZ_AP024355.1"/>
</dbReference>
<dbReference type="InterPro" id="IPR003607">
    <property type="entry name" value="HD/PDEase_dom"/>
</dbReference>
<reference evidence="4 5" key="2">
    <citation type="journal article" date="2021" name="Int. J. Syst. Evol. Microbiol.">
        <title>Isolation and Polyphasic Characterization of Desulfuromonas versatilis sp. Nov., an Electrogenic Bacteria Capable of Versatile Metabolism Isolated from a Graphene Oxide-Reducing Enrichment Culture.</title>
        <authorList>
            <person name="Xie L."/>
            <person name="Yoshida N."/>
            <person name="Ishii S."/>
            <person name="Meng L."/>
        </authorList>
    </citation>
    <scope>NUCLEOTIDE SEQUENCE [LARGE SCALE GENOMIC DNA]</scope>
    <source>
        <strain evidence="4 5">NIT-T3</strain>
    </source>
</reference>
<gene>
    <name evidence="4" type="ORF">DESUT3_01860</name>
</gene>
<evidence type="ECO:0000313" key="5">
    <source>
        <dbReference type="Proteomes" id="UP001319827"/>
    </source>
</evidence>
<keyword evidence="1" id="KW-0597">Phosphoprotein</keyword>
<dbReference type="InterPro" id="IPR001789">
    <property type="entry name" value="Sig_transdc_resp-reg_receiver"/>
</dbReference>
<dbReference type="SUPFAM" id="SSF52172">
    <property type="entry name" value="CheY-like"/>
    <property type="match status" value="1"/>
</dbReference>
<evidence type="ECO:0000256" key="1">
    <source>
        <dbReference type="PROSITE-ProRule" id="PRU00169"/>
    </source>
</evidence>
<dbReference type="CDD" id="cd17569">
    <property type="entry name" value="REC_HupR-like"/>
    <property type="match status" value="1"/>
</dbReference>
<name>A0ABM8HNN1_9BACT</name>
<dbReference type="SUPFAM" id="SSF109604">
    <property type="entry name" value="HD-domain/PDEase-like"/>
    <property type="match status" value="1"/>
</dbReference>
<dbReference type="Pfam" id="PF13487">
    <property type="entry name" value="HD_5"/>
    <property type="match status" value="1"/>
</dbReference>
<accession>A0ABM8HNN1</accession>
<dbReference type="InterPro" id="IPR011006">
    <property type="entry name" value="CheY-like_superfamily"/>
</dbReference>
<reference evidence="4 5" key="1">
    <citation type="journal article" date="2016" name="C (Basel)">
        <title>Selective Growth of and Electricity Production by Marine Exoelectrogenic Bacteria in Self-Aggregated Hydrogel of Microbially Reduced Graphene Oxide.</title>
        <authorList>
            <person name="Yoshida N."/>
            <person name="Goto Y."/>
            <person name="Miyata Y."/>
        </authorList>
    </citation>
    <scope>NUCLEOTIDE SEQUENCE [LARGE SCALE GENOMIC DNA]</scope>
    <source>
        <strain evidence="4 5">NIT-T3</strain>
    </source>
</reference>
<dbReference type="EMBL" id="AP024355">
    <property type="protein sequence ID" value="BCR03117.1"/>
    <property type="molecule type" value="Genomic_DNA"/>
</dbReference>
<proteinExistence type="predicted"/>
<organism evidence="4 5">
    <name type="scientific">Desulfuromonas versatilis</name>
    <dbReference type="NCBI Taxonomy" id="2802975"/>
    <lineage>
        <taxon>Bacteria</taxon>
        <taxon>Pseudomonadati</taxon>
        <taxon>Thermodesulfobacteriota</taxon>
        <taxon>Desulfuromonadia</taxon>
        <taxon>Desulfuromonadales</taxon>
        <taxon>Desulfuromonadaceae</taxon>
        <taxon>Desulfuromonas</taxon>
    </lineage>
</organism>
<dbReference type="PANTHER" id="PTHR45228:SF8">
    <property type="entry name" value="TWO-COMPONENT RESPONSE REGULATOR-RELATED"/>
    <property type="match status" value="1"/>
</dbReference>
<evidence type="ECO:0000259" key="2">
    <source>
        <dbReference type="PROSITE" id="PS50110"/>
    </source>
</evidence>
<feature type="domain" description="HD-GYP" evidence="3">
    <location>
        <begin position="182"/>
        <end position="375"/>
    </location>
</feature>
<evidence type="ECO:0000259" key="3">
    <source>
        <dbReference type="PROSITE" id="PS51832"/>
    </source>
</evidence>
<dbReference type="PROSITE" id="PS51832">
    <property type="entry name" value="HD_GYP"/>
    <property type="match status" value="1"/>
</dbReference>
<protein>
    <submittedName>
        <fullName evidence="4">Two-component system response regulator</fullName>
    </submittedName>
</protein>
<feature type="domain" description="Response regulatory" evidence="2">
    <location>
        <begin position="11"/>
        <end position="127"/>
    </location>
</feature>
<keyword evidence="5" id="KW-1185">Reference proteome</keyword>
<dbReference type="PROSITE" id="PS50110">
    <property type="entry name" value="RESPONSE_REGULATORY"/>
    <property type="match status" value="1"/>
</dbReference>
<feature type="modified residue" description="4-aspartylphosphate" evidence="1">
    <location>
        <position position="61"/>
    </location>
</feature>
<dbReference type="PANTHER" id="PTHR45228">
    <property type="entry name" value="CYCLIC DI-GMP PHOSPHODIESTERASE TM_0186-RELATED"/>
    <property type="match status" value="1"/>
</dbReference>
<dbReference type="Proteomes" id="UP001319827">
    <property type="component" value="Chromosome"/>
</dbReference>
<dbReference type="Gene3D" id="3.40.50.2300">
    <property type="match status" value="1"/>
</dbReference>
<dbReference type="SMART" id="SM00471">
    <property type="entry name" value="HDc"/>
    <property type="match status" value="1"/>
</dbReference>
<dbReference type="Pfam" id="PF00072">
    <property type="entry name" value="Response_reg"/>
    <property type="match status" value="1"/>
</dbReference>
<dbReference type="Gene3D" id="1.10.3210.10">
    <property type="entry name" value="Hypothetical protein af1432"/>
    <property type="match status" value="1"/>
</dbReference>
<dbReference type="SMART" id="SM00448">
    <property type="entry name" value="REC"/>
    <property type="match status" value="1"/>
</dbReference>